<evidence type="ECO:0000256" key="1">
    <source>
        <dbReference type="SAM" id="MobiDB-lite"/>
    </source>
</evidence>
<protein>
    <submittedName>
        <fullName evidence="2">Uncharacterized protein</fullName>
    </submittedName>
</protein>
<name>A0A2P2NC12_RHIMU</name>
<accession>A0A2P2NC12</accession>
<dbReference type="EMBL" id="GGEC01059539">
    <property type="protein sequence ID" value="MBX40023.1"/>
    <property type="molecule type" value="Transcribed_RNA"/>
</dbReference>
<feature type="region of interest" description="Disordered" evidence="1">
    <location>
        <begin position="1"/>
        <end position="23"/>
    </location>
</feature>
<reference evidence="2" key="1">
    <citation type="submission" date="2018-02" db="EMBL/GenBank/DDBJ databases">
        <title>Rhizophora mucronata_Transcriptome.</title>
        <authorList>
            <person name="Meera S.P."/>
            <person name="Sreeshan A."/>
            <person name="Augustine A."/>
        </authorList>
    </citation>
    <scope>NUCLEOTIDE SEQUENCE</scope>
    <source>
        <tissue evidence="2">Leaf</tissue>
    </source>
</reference>
<dbReference type="AlphaFoldDB" id="A0A2P2NC12"/>
<organism evidence="2">
    <name type="scientific">Rhizophora mucronata</name>
    <name type="common">Asiatic mangrove</name>
    <dbReference type="NCBI Taxonomy" id="61149"/>
    <lineage>
        <taxon>Eukaryota</taxon>
        <taxon>Viridiplantae</taxon>
        <taxon>Streptophyta</taxon>
        <taxon>Embryophyta</taxon>
        <taxon>Tracheophyta</taxon>
        <taxon>Spermatophyta</taxon>
        <taxon>Magnoliopsida</taxon>
        <taxon>eudicotyledons</taxon>
        <taxon>Gunneridae</taxon>
        <taxon>Pentapetalae</taxon>
        <taxon>rosids</taxon>
        <taxon>fabids</taxon>
        <taxon>Malpighiales</taxon>
        <taxon>Rhizophoraceae</taxon>
        <taxon>Rhizophora</taxon>
    </lineage>
</organism>
<sequence>MYAHDHVMGPSPSLGPNSTMGTARIIQFTDDETRGEGSNFRITKN</sequence>
<evidence type="ECO:0000313" key="2">
    <source>
        <dbReference type="EMBL" id="MBX40023.1"/>
    </source>
</evidence>
<proteinExistence type="predicted"/>